<feature type="zinc finger region" description="C3H1-type" evidence="5">
    <location>
        <begin position="311"/>
        <end position="339"/>
    </location>
</feature>
<dbReference type="GO" id="GO:0008270">
    <property type="term" value="F:zinc ion binding"/>
    <property type="evidence" value="ECO:0007669"/>
    <property type="project" value="UniProtKB-KW"/>
</dbReference>
<dbReference type="AlphaFoldDB" id="A0A0N5AHN8"/>
<sequence length="489" mass="56926">MVGVKQGPASLGRSKDRLDNLVQRFRSATGRLSSIIVTEINKNNYERLWPLMMISIKEASFISIDLELSGLGNFRGKKDINERYSAIRETARTYSVVSLGISAFKFIKRKETRMKKRIKFKCQVFNLLTFCMDPFVVEPSSLQFLVGNKFDLNRLVKEGVSYGLLPNAQGNSLSLLWESILEQDIPLVFHNGFVDLAFLYQHFYEDLPENLSEFITNISDWFSGQRGCLYDSKYFAEYCIRMKASFLEYVFRKCQRDNAVEASYLRLYVSIEFDDSVSKVFSLMNATEIVDCRLPEGFYEADIKINFPSKEERKDICSKYASYGFCNSREDCPLLHNVDAVLDNEAMKQSKIRMRRRRRYEFYSNTDQMEERTEHLSGTSDNEQSDDFKSEELSCDEGWHYNNKPYLKRSEIGCHRAGVDSFMTGFSLIYMSRMALLRTGKFDAECANKLPIPGKTIPLIIRKYEHVQKTAEHLERWKPIQSERDKKVY</sequence>
<keyword evidence="8" id="KW-1185">Reference proteome</keyword>
<keyword evidence="4 5" id="KW-0862">Zinc</keyword>
<dbReference type="PANTHER" id="PTHR15092:SF37">
    <property type="entry name" value="TARGET OF EGR1 PROTEIN 1"/>
    <property type="match status" value="1"/>
</dbReference>
<dbReference type="Proteomes" id="UP000046393">
    <property type="component" value="Unplaced"/>
</dbReference>
<evidence type="ECO:0000256" key="3">
    <source>
        <dbReference type="ARBA" id="ARBA00022771"/>
    </source>
</evidence>
<dbReference type="Gene3D" id="3.30.420.10">
    <property type="entry name" value="Ribonuclease H-like superfamily/Ribonuclease H"/>
    <property type="match status" value="1"/>
</dbReference>
<dbReference type="WBParaSite" id="SMUV_0000389501-mRNA-1">
    <property type="protein sequence ID" value="SMUV_0000389501-mRNA-1"/>
    <property type="gene ID" value="SMUV_0000389501"/>
</dbReference>
<dbReference type="SUPFAM" id="SSF90229">
    <property type="entry name" value="CCCH zinc finger"/>
    <property type="match status" value="1"/>
</dbReference>
<dbReference type="InterPro" id="IPR051181">
    <property type="entry name" value="CAF1_poly(A)_ribonucleases"/>
</dbReference>
<keyword evidence="3 5" id="KW-0863">Zinc-finger</keyword>
<organism evidence="8 9">
    <name type="scientific">Syphacia muris</name>
    <dbReference type="NCBI Taxonomy" id="451379"/>
    <lineage>
        <taxon>Eukaryota</taxon>
        <taxon>Metazoa</taxon>
        <taxon>Ecdysozoa</taxon>
        <taxon>Nematoda</taxon>
        <taxon>Chromadorea</taxon>
        <taxon>Rhabditida</taxon>
        <taxon>Spirurina</taxon>
        <taxon>Oxyuridomorpha</taxon>
        <taxon>Oxyuroidea</taxon>
        <taxon>Oxyuridae</taxon>
        <taxon>Syphacia</taxon>
    </lineage>
</organism>
<dbReference type="Pfam" id="PF04857">
    <property type="entry name" value="CAF1"/>
    <property type="match status" value="2"/>
</dbReference>
<dbReference type="InterPro" id="IPR006941">
    <property type="entry name" value="RNase_CAF1"/>
</dbReference>
<dbReference type="GO" id="GO:0000175">
    <property type="term" value="F:3'-5'-RNA exonuclease activity"/>
    <property type="evidence" value="ECO:0007669"/>
    <property type="project" value="TreeGrafter"/>
</dbReference>
<evidence type="ECO:0000256" key="5">
    <source>
        <dbReference type="PROSITE-ProRule" id="PRU00723"/>
    </source>
</evidence>
<dbReference type="PANTHER" id="PTHR15092">
    <property type="entry name" value="POLY A -SPECIFIC RIBONUCLEASE/TARGET OF EGR1, MEMBER 1"/>
    <property type="match status" value="1"/>
</dbReference>
<evidence type="ECO:0000259" key="7">
    <source>
        <dbReference type="PROSITE" id="PS50103"/>
    </source>
</evidence>
<protein>
    <submittedName>
        <fullName evidence="9">C3H1-type domain-containing protein</fullName>
    </submittedName>
</protein>
<feature type="domain" description="C3H1-type" evidence="7">
    <location>
        <begin position="311"/>
        <end position="339"/>
    </location>
</feature>
<dbReference type="PROSITE" id="PS50103">
    <property type="entry name" value="ZF_C3H1"/>
    <property type="match status" value="1"/>
</dbReference>
<dbReference type="GO" id="GO:0017069">
    <property type="term" value="F:snRNA binding"/>
    <property type="evidence" value="ECO:0007669"/>
    <property type="project" value="TreeGrafter"/>
</dbReference>
<accession>A0A0N5AHN8</accession>
<evidence type="ECO:0000313" key="9">
    <source>
        <dbReference type="WBParaSite" id="SMUV_0000389501-mRNA-1"/>
    </source>
</evidence>
<dbReference type="SUPFAM" id="SSF53098">
    <property type="entry name" value="Ribonuclease H-like"/>
    <property type="match status" value="1"/>
</dbReference>
<name>A0A0N5AHN8_9BILA</name>
<evidence type="ECO:0000313" key="8">
    <source>
        <dbReference type="Proteomes" id="UP000046393"/>
    </source>
</evidence>
<dbReference type="GO" id="GO:0015030">
    <property type="term" value="C:Cajal body"/>
    <property type="evidence" value="ECO:0007669"/>
    <property type="project" value="TreeGrafter"/>
</dbReference>
<comment type="similarity">
    <text evidence="1">Belongs to the CAF1 family.</text>
</comment>
<reference evidence="9" key="1">
    <citation type="submission" date="2017-02" db="UniProtKB">
        <authorList>
            <consortium name="WormBaseParasite"/>
        </authorList>
    </citation>
    <scope>IDENTIFICATION</scope>
</reference>
<feature type="region of interest" description="Disordered" evidence="6">
    <location>
        <begin position="368"/>
        <end position="387"/>
    </location>
</feature>
<evidence type="ECO:0000256" key="4">
    <source>
        <dbReference type="ARBA" id="ARBA00022833"/>
    </source>
</evidence>
<dbReference type="GO" id="GO:0034472">
    <property type="term" value="P:snRNA 3'-end processing"/>
    <property type="evidence" value="ECO:0007669"/>
    <property type="project" value="TreeGrafter"/>
</dbReference>
<dbReference type="InterPro" id="IPR036855">
    <property type="entry name" value="Znf_CCCH_sf"/>
</dbReference>
<proteinExistence type="inferred from homology"/>
<keyword evidence="2 5" id="KW-0479">Metal-binding</keyword>
<evidence type="ECO:0000256" key="6">
    <source>
        <dbReference type="SAM" id="MobiDB-lite"/>
    </source>
</evidence>
<dbReference type="STRING" id="451379.A0A0N5AHN8"/>
<evidence type="ECO:0000256" key="2">
    <source>
        <dbReference type="ARBA" id="ARBA00022723"/>
    </source>
</evidence>
<dbReference type="InterPro" id="IPR036397">
    <property type="entry name" value="RNaseH_sf"/>
</dbReference>
<dbReference type="InterPro" id="IPR012337">
    <property type="entry name" value="RNaseH-like_sf"/>
</dbReference>
<dbReference type="InterPro" id="IPR000571">
    <property type="entry name" value="Znf_CCCH"/>
</dbReference>
<evidence type="ECO:0000256" key="1">
    <source>
        <dbReference type="ARBA" id="ARBA00008372"/>
    </source>
</evidence>